<dbReference type="Proteomes" id="UP000011058">
    <property type="component" value="Chromosome"/>
</dbReference>
<dbReference type="STRING" id="1166018.FAES_2804"/>
<feature type="transmembrane region" description="Helical" evidence="5">
    <location>
        <begin position="66"/>
        <end position="85"/>
    </location>
</feature>
<dbReference type="Pfam" id="PF00916">
    <property type="entry name" value="Sulfate_transp"/>
    <property type="match status" value="1"/>
</dbReference>
<dbReference type="EC" id="4.2.1.1" evidence="7"/>
<evidence type="ECO:0000256" key="5">
    <source>
        <dbReference type="SAM" id="Phobius"/>
    </source>
</evidence>
<feature type="transmembrane region" description="Helical" evidence="5">
    <location>
        <begin position="168"/>
        <end position="186"/>
    </location>
</feature>
<dbReference type="InterPro" id="IPR036513">
    <property type="entry name" value="STAS_dom_sf"/>
</dbReference>
<evidence type="ECO:0000313" key="8">
    <source>
        <dbReference type="Proteomes" id="UP000011058"/>
    </source>
</evidence>
<name>I0K9L0_9BACT</name>
<dbReference type="InterPro" id="IPR011547">
    <property type="entry name" value="SLC26A/SulP_dom"/>
</dbReference>
<keyword evidence="4 5" id="KW-0472">Membrane</keyword>
<evidence type="ECO:0000256" key="1">
    <source>
        <dbReference type="ARBA" id="ARBA00004141"/>
    </source>
</evidence>
<evidence type="ECO:0000256" key="3">
    <source>
        <dbReference type="ARBA" id="ARBA00022989"/>
    </source>
</evidence>
<reference evidence="7 8" key="1">
    <citation type="journal article" date="2012" name="J. Bacteriol.">
        <title>Genome Sequence of Fibrella aestuarina BUZ 2T, a Filamentous Marine Bacterium.</title>
        <authorList>
            <person name="Filippini M."/>
            <person name="Qi W."/>
            <person name="Blom J."/>
            <person name="Goesmann A."/>
            <person name="Smits T.H."/>
            <person name="Bagheri H.C."/>
        </authorList>
    </citation>
    <scope>NUCLEOTIDE SEQUENCE [LARGE SCALE GENOMIC DNA]</scope>
    <source>
        <strain evidence="8">BUZ 2T</strain>
    </source>
</reference>
<accession>I0K9L0</accession>
<evidence type="ECO:0000256" key="2">
    <source>
        <dbReference type="ARBA" id="ARBA00022692"/>
    </source>
</evidence>
<dbReference type="GO" id="GO:0055085">
    <property type="term" value="P:transmembrane transport"/>
    <property type="evidence" value="ECO:0007669"/>
    <property type="project" value="InterPro"/>
</dbReference>
<feature type="transmembrane region" description="Helical" evidence="5">
    <location>
        <begin position="215"/>
        <end position="238"/>
    </location>
</feature>
<evidence type="ECO:0000256" key="4">
    <source>
        <dbReference type="ARBA" id="ARBA00023136"/>
    </source>
</evidence>
<sequence length="581" mass="62838">MRAIRLIFNVDLILLYQYQPVASVSGSTRWYGVPTLFSTQIDNHSVSVNPFKSLAAYKPQWFRYDLPAGVAVFLVALPLCLGIALASGAPLFAGLVAGIIGGMVVGLFSGSELSVSGPAAGLAVIVADSILKIGSYEAFLVAVMLAGAIQLVLGLIKAGRFSSFFPDAVIKGMLVGIGLVIILKQIPHALGRDNDYEGEFEFQQLADGENTLSEIYRAIATASPGAVVISLISLVLLITWERTAGRGVKFFQNLPAALAVVFLGVGLNYFFGAYMPDWYLGDSNEHMVRIPLVKAGDSFFSIFDFPDFSALSNPQLYKIAATIALVASLETLLNLEASDRLDPYKRTSSPDQELMAQGMGNLLSGLIGGLPITSVVVRTSANVFGGAKTRVSAITHGVLLCAAVFLAGSILNHIPLACLASLLIMVGYKLAKPSIFTKTWGDGLNQFIPFIVTVLGIVFTDLLVGIALGTVVGIGFILYSNFQTTFRVVRTGNRVLIEFQKDLYFLSKPQLKETLHGLRTGDSVLVDGRNANFIDQDIYNILLDFREKAVLQGIDYELRDVTQHKHKLPRYEPIREVITGE</sequence>
<dbReference type="EMBL" id="HE796683">
    <property type="protein sequence ID" value="CCH00813.1"/>
    <property type="molecule type" value="Genomic_DNA"/>
</dbReference>
<keyword evidence="7" id="KW-0456">Lyase</keyword>
<comment type="subcellular location">
    <subcellularLocation>
        <location evidence="1">Membrane</location>
        <topology evidence="1">Multi-pass membrane protein</topology>
    </subcellularLocation>
</comment>
<feature type="transmembrane region" description="Helical" evidence="5">
    <location>
        <begin position="139"/>
        <end position="156"/>
    </location>
</feature>
<feature type="transmembrane region" description="Helical" evidence="5">
    <location>
        <begin position="250"/>
        <end position="271"/>
    </location>
</feature>
<proteinExistence type="predicted"/>
<dbReference type="HOGENOM" id="CLU_003182_11_1_10"/>
<evidence type="ECO:0000259" key="6">
    <source>
        <dbReference type="Pfam" id="PF00916"/>
    </source>
</evidence>
<keyword evidence="3 5" id="KW-1133">Transmembrane helix</keyword>
<evidence type="ECO:0000313" key="7">
    <source>
        <dbReference type="EMBL" id="CCH00813.1"/>
    </source>
</evidence>
<dbReference type="PATRIC" id="fig|1166018.3.peg.4573"/>
<dbReference type="PANTHER" id="PTHR11814">
    <property type="entry name" value="SULFATE TRANSPORTER"/>
    <property type="match status" value="1"/>
</dbReference>
<feature type="domain" description="SLC26A/SulP transporter" evidence="6">
    <location>
        <begin position="62"/>
        <end position="441"/>
    </location>
</feature>
<dbReference type="GO" id="GO:0004089">
    <property type="term" value="F:carbonate dehydratase activity"/>
    <property type="evidence" value="ECO:0007669"/>
    <property type="project" value="UniProtKB-EC"/>
</dbReference>
<dbReference type="RefSeq" id="WP_015331912.1">
    <property type="nucleotide sequence ID" value="NC_020054.1"/>
</dbReference>
<organism evidence="7 8">
    <name type="scientific">Fibrella aestuarina BUZ 2</name>
    <dbReference type="NCBI Taxonomy" id="1166018"/>
    <lineage>
        <taxon>Bacteria</taxon>
        <taxon>Pseudomonadati</taxon>
        <taxon>Bacteroidota</taxon>
        <taxon>Cytophagia</taxon>
        <taxon>Cytophagales</taxon>
        <taxon>Spirosomataceae</taxon>
        <taxon>Fibrella</taxon>
    </lineage>
</organism>
<dbReference type="eggNOG" id="COG0659">
    <property type="taxonomic scope" value="Bacteria"/>
</dbReference>
<gene>
    <name evidence="7" type="ORF">FAES_2804</name>
</gene>
<dbReference type="OrthoDB" id="9769739at2"/>
<feature type="transmembrane region" description="Helical" evidence="5">
    <location>
        <begin position="447"/>
        <end position="479"/>
    </location>
</feature>
<dbReference type="AlphaFoldDB" id="I0K9L0"/>
<feature type="transmembrane region" description="Helical" evidence="5">
    <location>
        <begin position="91"/>
        <end position="108"/>
    </location>
</feature>
<feature type="transmembrane region" description="Helical" evidence="5">
    <location>
        <begin position="354"/>
        <end position="377"/>
    </location>
</feature>
<protein>
    <submittedName>
        <fullName evidence="7">Sulphate transporter</fullName>
        <ecNumber evidence="7">4.2.1.1</ecNumber>
    </submittedName>
</protein>
<dbReference type="SUPFAM" id="SSF52091">
    <property type="entry name" value="SpoIIaa-like"/>
    <property type="match status" value="1"/>
</dbReference>
<dbReference type="InterPro" id="IPR001902">
    <property type="entry name" value="SLC26A/SulP_fam"/>
</dbReference>
<keyword evidence="2 5" id="KW-0812">Transmembrane</keyword>
<feature type="transmembrane region" description="Helical" evidence="5">
    <location>
        <begin position="397"/>
        <end position="426"/>
    </location>
</feature>
<dbReference type="GO" id="GO:0016020">
    <property type="term" value="C:membrane"/>
    <property type="evidence" value="ECO:0007669"/>
    <property type="project" value="UniProtKB-SubCell"/>
</dbReference>
<keyword evidence="8" id="KW-1185">Reference proteome</keyword>
<dbReference type="KEGG" id="fae:FAES_2804"/>